<name>C6E477_GEOSM</name>
<dbReference type="InterPro" id="IPR054686">
    <property type="entry name" value="GSU3473-like"/>
</dbReference>
<dbReference type="OrthoDB" id="5397946at2"/>
<dbReference type="STRING" id="443144.GM21_3270"/>
<dbReference type="KEGG" id="gem:GM21_3270"/>
<accession>C6E477</accession>
<protein>
    <submittedName>
        <fullName evidence="1">Uncharacterized protein</fullName>
    </submittedName>
</protein>
<dbReference type="NCBIfam" id="NF045719">
    <property type="entry name" value="GSU3473_fam"/>
    <property type="match status" value="1"/>
</dbReference>
<sequence>MGILVCYDDFTYDVVNDFHFDYLVSTGSIVGFDRSGQWVKQEETIPAPPQTQATKAEYSA</sequence>
<evidence type="ECO:0000313" key="1">
    <source>
        <dbReference type="EMBL" id="ACT19296.1"/>
    </source>
</evidence>
<dbReference type="AlphaFoldDB" id="C6E477"/>
<proteinExistence type="predicted"/>
<reference evidence="1" key="1">
    <citation type="submission" date="2009-07" db="EMBL/GenBank/DDBJ databases">
        <title>Complete sequence of Geobacter sp. M21.</title>
        <authorList>
            <consortium name="US DOE Joint Genome Institute"/>
            <person name="Lucas S."/>
            <person name="Copeland A."/>
            <person name="Lapidus A."/>
            <person name="Glavina del Rio T."/>
            <person name="Dalin E."/>
            <person name="Tice H."/>
            <person name="Bruce D."/>
            <person name="Goodwin L."/>
            <person name="Pitluck S."/>
            <person name="Saunders E."/>
            <person name="Brettin T."/>
            <person name="Detter J.C."/>
            <person name="Han C."/>
            <person name="Larimer F."/>
            <person name="Land M."/>
            <person name="Hauser L."/>
            <person name="Kyrpides N."/>
            <person name="Ovchinnikova G."/>
            <person name="Lovley D."/>
        </authorList>
    </citation>
    <scope>NUCLEOTIDE SEQUENCE [LARGE SCALE GENOMIC DNA]</scope>
    <source>
        <strain evidence="1">M21</strain>
    </source>
</reference>
<dbReference type="EMBL" id="CP001661">
    <property type="protein sequence ID" value="ACT19296.1"/>
    <property type="molecule type" value="Genomic_DNA"/>
</dbReference>
<gene>
    <name evidence="1" type="ordered locus">GM21_3270</name>
</gene>
<organism evidence="1">
    <name type="scientific">Geobacter sp. (strain M21)</name>
    <dbReference type="NCBI Taxonomy" id="443144"/>
    <lineage>
        <taxon>Bacteria</taxon>
        <taxon>Pseudomonadati</taxon>
        <taxon>Thermodesulfobacteriota</taxon>
        <taxon>Desulfuromonadia</taxon>
        <taxon>Geobacterales</taxon>
        <taxon>Geobacteraceae</taxon>
        <taxon>Geobacter</taxon>
    </lineage>
</organism>
<dbReference type="HOGENOM" id="CLU_2934961_0_0_7"/>